<dbReference type="AlphaFoldDB" id="A0A7V5NZX4"/>
<dbReference type="InterPro" id="IPR007197">
    <property type="entry name" value="rSAM"/>
</dbReference>
<dbReference type="Gene3D" id="3.80.30.30">
    <property type="match status" value="1"/>
</dbReference>
<gene>
    <name evidence="5" type="ORF">ENJ96_04550</name>
</gene>
<keyword evidence="3" id="KW-0411">Iron-sulfur</keyword>
<sequence length="194" mass="22054">MIPVKRVERRTKVLKKPAFGCLKGVPSVNLTRGCLHRCVYCYARVFPETPTREVHLYDNLVTRLADEISLSKRRGTLPAVVTFSTASDLFQPHPEILAVAFKALKLLLNHGITISFLTKGRITKEFWDLFRDFPDLVRPRFGLVSLSLTYHGHFEPYTASPFLRLRQMEKAASLGLKPAARVDPIIPHVTDKEE</sequence>
<dbReference type="Proteomes" id="UP000886101">
    <property type="component" value="Unassembled WGS sequence"/>
</dbReference>
<dbReference type="SFLD" id="SFLDG01084">
    <property type="entry name" value="Uncharacterised_Radical_SAM_Su"/>
    <property type="match status" value="1"/>
</dbReference>
<evidence type="ECO:0000256" key="3">
    <source>
        <dbReference type="ARBA" id="ARBA00023014"/>
    </source>
</evidence>
<accession>A0A7V5NZX4</accession>
<dbReference type="GO" id="GO:0051536">
    <property type="term" value="F:iron-sulfur cluster binding"/>
    <property type="evidence" value="ECO:0007669"/>
    <property type="project" value="UniProtKB-KW"/>
</dbReference>
<evidence type="ECO:0000256" key="1">
    <source>
        <dbReference type="ARBA" id="ARBA00022723"/>
    </source>
</evidence>
<protein>
    <submittedName>
        <fullName evidence="5">Radical SAM protein</fullName>
    </submittedName>
</protein>
<dbReference type="PANTHER" id="PTHR43432:SF3">
    <property type="entry name" value="SLR0285 PROTEIN"/>
    <property type="match status" value="1"/>
</dbReference>
<reference evidence="5" key="1">
    <citation type="journal article" date="2020" name="mSystems">
        <title>Genome- and Community-Level Interaction Insights into Carbon Utilization and Element Cycling Functions of Hydrothermarchaeota in Hydrothermal Sediment.</title>
        <authorList>
            <person name="Zhou Z."/>
            <person name="Liu Y."/>
            <person name="Xu W."/>
            <person name="Pan J."/>
            <person name="Luo Z.H."/>
            <person name="Li M."/>
        </authorList>
    </citation>
    <scope>NUCLEOTIDE SEQUENCE [LARGE SCALE GENOMIC DNA]</scope>
    <source>
        <strain evidence="5">HyVt-533</strain>
    </source>
</reference>
<dbReference type="Pfam" id="PF04055">
    <property type="entry name" value="Radical_SAM"/>
    <property type="match status" value="1"/>
</dbReference>
<organism evidence="5">
    <name type="scientific">Thermodesulfatator atlanticus</name>
    <dbReference type="NCBI Taxonomy" id="501497"/>
    <lineage>
        <taxon>Bacteria</taxon>
        <taxon>Pseudomonadati</taxon>
        <taxon>Thermodesulfobacteriota</taxon>
        <taxon>Thermodesulfobacteria</taxon>
        <taxon>Thermodesulfobacteriales</taxon>
        <taxon>Thermodesulfatatoraceae</taxon>
        <taxon>Thermodesulfatator</taxon>
    </lineage>
</organism>
<dbReference type="InterPro" id="IPR058240">
    <property type="entry name" value="rSAM_sf"/>
</dbReference>
<evidence type="ECO:0000313" key="5">
    <source>
        <dbReference type="EMBL" id="HHI97102.1"/>
    </source>
</evidence>
<dbReference type="EMBL" id="DROK01000133">
    <property type="protein sequence ID" value="HHI97102.1"/>
    <property type="molecule type" value="Genomic_DNA"/>
</dbReference>
<dbReference type="CDD" id="cd01335">
    <property type="entry name" value="Radical_SAM"/>
    <property type="match status" value="1"/>
</dbReference>
<dbReference type="SFLD" id="SFLDS00029">
    <property type="entry name" value="Radical_SAM"/>
    <property type="match status" value="1"/>
</dbReference>
<feature type="non-terminal residue" evidence="5">
    <location>
        <position position="194"/>
    </location>
</feature>
<keyword evidence="2" id="KW-0408">Iron</keyword>
<comment type="caution">
    <text evidence="5">The sequence shown here is derived from an EMBL/GenBank/DDBJ whole genome shotgun (WGS) entry which is preliminary data.</text>
</comment>
<evidence type="ECO:0000259" key="4">
    <source>
        <dbReference type="Pfam" id="PF04055"/>
    </source>
</evidence>
<feature type="domain" description="Radical SAM core" evidence="4">
    <location>
        <begin position="28"/>
        <end position="193"/>
    </location>
</feature>
<dbReference type="GO" id="GO:0003824">
    <property type="term" value="F:catalytic activity"/>
    <property type="evidence" value="ECO:0007669"/>
    <property type="project" value="InterPro"/>
</dbReference>
<evidence type="ECO:0000256" key="2">
    <source>
        <dbReference type="ARBA" id="ARBA00023004"/>
    </source>
</evidence>
<proteinExistence type="predicted"/>
<dbReference type="InterPro" id="IPR040086">
    <property type="entry name" value="MJ0683-like"/>
</dbReference>
<dbReference type="SUPFAM" id="SSF102114">
    <property type="entry name" value="Radical SAM enzymes"/>
    <property type="match status" value="1"/>
</dbReference>
<dbReference type="PANTHER" id="PTHR43432">
    <property type="entry name" value="SLR0285 PROTEIN"/>
    <property type="match status" value="1"/>
</dbReference>
<keyword evidence="1" id="KW-0479">Metal-binding</keyword>
<dbReference type="GO" id="GO:0046872">
    <property type="term" value="F:metal ion binding"/>
    <property type="evidence" value="ECO:0007669"/>
    <property type="project" value="UniProtKB-KW"/>
</dbReference>
<name>A0A7V5NZX4_9BACT</name>